<dbReference type="InterPro" id="IPR051448">
    <property type="entry name" value="CdaR-like_regulators"/>
</dbReference>
<name>A0ABU2BED2_9MICC</name>
<dbReference type="Pfam" id="PF07905">
    <property type="entry name" value="PucR"/>
    <property type="match status" value="1"/>
</dbReference>
<dbReference type="PANTHER" id="PTHR33744:SF1">
    <property type="entry name" value="DNA-BINDING TRANSCRIPTIONAL ACTIVATOR ADER"/>
    <property type="match status" value="1"/>
</dbReference>
<evidence type="ECO:0000259" key="1">
    <source>
        <dbReference type="Pfam" id="PF07905"/>
    </source>
</evidence>
<dbReference type="InterPro" id="IPR025736">
    <property type="entry name" value="PucR_C-HTH_dom"/>
</dbReference>
<dbReference type="EMBL" id="JAVDYI010000001">
    <property type="protein sequence ID" value="MDR7356324.1"/>
    <property type="molecule type" value="Genomic_DNA"/>
</dbReference>
<dbReference type="Proteomes" id="UP001183817">
    <property type="component" value="Unassembled WGS sequence"/>
</dbReference>
<dbReference type="InterPro" id="IPR012914">
    <property type="entry name" value="PucR_dom"/>
</dbReference>
<evidence type="ECO:0000313" key="3">
    <source>
        <dbReference type="EMBL" id="MDR7356324.1"/>
    </source>
</evidence>
<accession>A0ABU2BED2</accession>
<protein>
    <submittedName>
        <fullName evidence="3">Purine catabolism regulator</fullName>
    </submittedName>
</protein>
<feature type="domain" description="Purine catabolism PurC-like" evidence="1">
    <location>
        <begin position="7"/>
        <end position="123"/>
    </location>
</feature>
<dbReference type="PANTHER" id="PTHR33744">
    <property type="entry name" value="CARBOHYDRATE DIACID REGULATOR"/>
    <property type="match status" value="1"/>
</dbReference>
<sequence length="501" mass="54982">MAMSVKELLDEPQLGLQLVAGAQGLGHSITWSHTSDLPNLWEWVSPGVLLMTNGLSIPSDPAGQVHLAQALANAGAVALAVGEKMHSPDFSDEFLKACDSLPLPLVSVPYPLPFMAISRSIAEASLLEESRRIKQTARIYDLLRKATTPGETWSQLLEGIGREIDARLYVVDDRCLHTWQPGDAALPDDVLERVRRISSESTAETRHFLWSSDGGDSMMLMDIPTHPHALLVVLPAGNTQPDGVVLLHSATVLGLGLSRSALSMESRFQSGGEFLLQSFEGRIGVAEAARRLEEFGLMAGDLRLVAVPARSETGLPQVHRALWRHGVNSICLAVEGKLHLLVSEDCPEDLLQHVLEARLPIGLSTPVGVDEIQRGLRESLWALGQAAAQGMRLVGYAEEGDWFGMRGHRDGAALVQRLLGPVIEHDRVNQTEFMDTLRSYLENQRSAQKVATLLFVHRQTIIYRIRRIRELTGLDLAESSAVAQLWLAFQAYEAMDPAERP</sequence>
<gene>
    <name evidence="3" type="ORF">J2S64_000015</name>
</gene>
<evidence type="ECO:0000259" key="2">
    <source>
        <dbReference type="Pfam" id="PF13556"/>
    </source>
</evidence>
<keyword evidence="4" id="KW-1185">Reference proteome</keyword>
<reference evidence="3 4" key="1">
    <citation type="submission" date="2023-07" db="EMBL/GenBank/DDBJ databases">
        <title>Sequencing the genomes of 1000 actinobacteria strains.</title>
        <authorList>
            <person name="Klenk H.-P."/>
        </authorList>
    </citation>
    <scope>NUCLEOTIDE SEQUENCE [LARGE SCALE GENOMIC DNA]</scope>
    <source>
        <strain evidence="3 4">DSM 20167</strain>
    </source>
</reference>
<organism evidence="3 4">
    <name type="scientific">Paeniglutamicibacter sulfureus</name>
    <dbReference type="NCBI Taxonomy" id="43666"/>
    <lineage>
        <taxon>Bacteria</taxon>
        <taxon>Bacillati</taxon>
        <taxon>Actinomycetota</taxon>
        <taxon>Actinomycetes</taxon>
        <taxon>Micrococcales</taxon>
        <taxon>Micrococcaceae</taxon>
        <taxon>Paeniglutamicibacter</taxon>
    </lineage>
</organism>
<dbReference type="InterPro" id="IPR042070">
    <property type="entry name" value="PucR_C-HTH_sf"/>
</dbReference>
<dbReference type="RefSeq" id="WP_310287026.1">
    <property type="nucleotide sequence ID" value="NZ_BAAAWO010000001.1"/>
</dbReference>
<dbReference type="Gene3D" id="1.10.10.2840">
    <property type="entry name" value="PucR C-terminal helix-turn-helix domain"/>
    <property type="match status" value="1"/>
</dbReference>
<feature type="domain" description="PucR C-terminal helix-turn-helix" evidence="2">
    <location>
        <begin position="434"/>
        <end position="491"/>
    </location>
</feature>
<evidence type="ECO:0000313" key="4">
    <source>
        <dbReference type="Proteomes" id="UP001183817"/>
    </source>
</evidence>
<proteinExistence type="predicted"/>
<comment type="caution">
    <text evidence="3">The sequence shown here is derived from an EMBL/GenBank/DDBJ whole genome shotgun (WGS) entry which is preliminary data.</text>
</comment>
<dbReference type="Pfam" id="PF13556">
    <property type="entry name" value="HTH_30"/>
    <property type="match status" value="1"/>
</dbReference>